<name>A0A839IM89_9GAMM</name>
<dbReference type="GO" id="GO:0003852">
    <property type="term" value="F:2-isopropylmalate synthase activity"/>
    <property type="evidence" value="ECO:0007669"/>
    <property type="project" value="TreeGrafter"/>
</dbReference>
<evidence type="ECO:0000259" key="2">
    <source>
        <dbReference type="PROSITE" id="PS50991"/>
    </source>
</evidence>
<dbReference type="PANTHER" id="PTHR10277">
    <property type="entry name" value="HOMOCITRATE SYNTHASE-RELATED"/>
    <property type="match status" value="1"/>
</dbReference>
<dbReference type="NCBIfam" id="NF006049">
    <property type="entry name" value="PRK08195.1"/>
    <property type="match status" value="1"/>
</dbReference>
<evidence type="ECO:0000313" key="3">
    <source>
        <dbReference type="EMBL" id="MBB1485632.1"/>
    </source>
</evidence>
<keyword evidence="4" id="KW-1185">Reference proteome</keyword>
<accession>A0A839IM89</accession>
<evidence type="ECO:0000256" key="1">
    <source>
        <dbReference type="ARBA" id="ARBA00023211"/>
    </source>
</evidence>
<dbReference type="InterPro" id="IPR013785">
    <property type="entry name" value="Aldolase_TIM"/>
</dbReference>
<dbReference type="GO" id="GO:0009098">
    <property type="term" value="P:L-leucine biosynthetic process"/>
    <property type="evidence" value="ECO:0007669"/>
    <property type="project" value="TreeGrafter"/>
</dbReference>
<dbReference type="EMBL" id="JACJFM010000003">
    <property type="protein sequence ID" value="MBB1485632.1"/>
    <property type="molecule type" value="Genomic_DNA"/>
</dbReference>
<proteinExistence type="predicted"/>
<dbReference type="PROSITE" id="PS50991">
    <property type="entry name" value="PYR_CT"/>
    <property type="match status" value="1"/>
</dbReference>
<organism evidence="3 4">
    <name type="scientific">Oceanospirillum sediminis</name>
    <dbReference type="NCBI Taxonomy" id="2760088"/>
    <lineage>
        <taxon>Bacteria</taxon>
        <taxon>Pseudomonadati</taxon>
        <taxon>Pseudomonadota</taxon>
        <taxon>Gammaproteobacteria</taxon>
        <taxon>Oceanospirillales</taxon>
        <taxon>Oceanospirillaceae</taxon>
        <taxon>Oceanospirillum</taxon>
    </lineage>
</organism>
<comment type="caution">
    <text evidence="3">The sequence shown here is derived from an EMBL/GenBank/DDBJ whole genome shotgun (WGS) entry which is preliminary data.</text>
</comment>
<keyword evidence="1" id="KW-0464">Manganese</keyword>
<dbReference type="InterPro" id="IPR050073">
    <property type="entry name" value="2-IPM_HCS-like"/>
</dbReference>
<dbReference type="Proteomes" id="UP000565262">
    <property type="component" value="Unassembled WGS sequence"/>
</dbReference>
<gene>
    <name evidence="3" type="ORF">H4O21_03295</name>
</gene>
<dbReference type="Gene3D" id="3.20.20.70">
    <property type="entry name" value="Aldolase class I"/>
    <property type="match status" value="1"/>
</dbReference>
<dbReference type="SUPFAM" id="SSF51569">
    <property type="entry name" value="Aldolase"/>
    <property type="match status" value="1"/>
</dbReference>
<reference evidence="3 4" key="1">
    <citation type="submission" date="2020-08" db="EMBL/GenBank/DDBJ databases">
        <title>Oceanospirillum sp. nov. isolated from marine sediment.</title>
        <authorList>
            <person name="Ji X."/>
        </authorList>
    </citation>
    <scope>NUCLEOTIDE SEQUENCE [LARGE SCALE GENOMIC DNA]</scope>
    <source>
        <strain evidence="3 4">D5</strain>
    </source>
</reference>
<dbReference type="AlphaFoldDB" id="A0A839IM89"/>
<dbReference type="PANTHER" id="PTHR10277:SF9">
    <property type="entry name" value="2-ISOPROPYLMALATE SYNTHASE 1, CHLOROPLASTIC-RELATED"/>
    <property type="match status" value="1"/>
</dbReference>
<feature type="domain" description="Pyruvate carboxyltransferase" evidence="2">
    <location>
        <begin position="11"/>
        <end position="263"/>
    </location>
</feature>
<sequence>MDINILLNKGPQILDCTLRDGSYEVDFQITAECTASMCKKIEKSGIKFIEVGHGVGLRASQKGYGVAAASDTDYMLSAGASVSGNAYWGMFCIPGISLLDDIRKASDHGISFLRIGTNVADYRSAEKFIELAKSLGIFVCSNFMKSYASTPSDFAEVSCNAYDSGSDLIYIVDSAGGMLPSEIEDYAHHIREKNKNIKLGFHGHNNLGLAIANSLCAYELGFSLIDTSIGGLGRSAGNAPTEQFVSTLIRAGYHPGIDPVEILDIYEENVKPLSGLNLDPINVVSGLSLFHSSYLPVIKRYSTKYRVDPRRLIIELCELNKVDAPEALVETLAKKLSENDKRGYWKSIYKSPTVDEQSKIDRDL</sequence>
<evidence type="ECO:0000313" key="4">
    <source>
        <dbReference type="Proteomes" id="UP000565262"/>
    </source>
</evidence>
<dbReference type="InterPro" id="IPR000891">
    <property type="entry name" value="PYR_CT"/>
</dbReference>
<protein>
    <submittedName>
        <fullName evidence="3">4-hydroxy-2-oxovalerate aldolase</fullName>
    </submittedName>
</protein>
<dbReference type="RefSeq" id="WP_182807423.1">
    <property type="nucleotide sequence ID" value="NZ_JACJFM010000003.1"/>
</dbReference>
<dbReference type="Pfam" id="PF00682">
    <property type="entry name" value="HMGL-like"/>
    <property type="match status" value="1"/>
</dbReference>